<reference evidence="3" key="1">
    <citation type="submission" date="2017-05" db="EMBL/GenBank/DDBJ databases">
        <title>The Genome Sequence of EEnterococcus faecalis 9F2_4866.</title>
        <authorList>
            <consortium name="The Broad Institute Genomics Platform"/>
            <consortium name="The Broad Institute Genomic Center for Infectious Diseases"/>
            <person name="Earl A."/>
            <person name="Manson A."/>
            <person name="Schwartman J."/>
            <person name="Gilmore M."/>
            <person name="Abouelleil A."/>
            <person name="Cao P."/>
            <person name="Chapman S."/>
            <person name="Cusick C."/>
            <person name="Shea T."/>
            <person name="Young S."/>
            <person name="Neafsey D."/>
            <person name="Nusbaum C."/>
            <person name="Birren B."/>
        </authorList>
    </citation>
    <scope>NUCLEOTIDE SEQUENCE [LARGE SCALE GENOMIC DNA]</scope>
    <source>
        <strain evidence="3">7F3_DIV0205</strain>
    </source>
</reference>
<evidence type="ECO:0000256" key="1">
    <source>
        <dbReference type="SAM" id="Phobius"/>
    </source>
</evidence>
<organism evidence="2 3">
    <name type="scientific">Candidatus Enterococcus palustris</name>
    <dbReference type="NCBI Taxonomy" id="1834189"/>
    <lineage>
        <taxon>Bacteria</taxon>
        <taxon>Bacillati</taxon>
        <taxon>Bacillota</taxon>
        <taxon>Bacilli</taxon>
        <taxon>Lactobacillales</taxon>
        <taxon>Enterococcaceae</taxon>
        <taxon>Enterococcus</taxon>
    </lineage>
</organism>
<dbReference type="RefSeq" id="WP_086313596.1">
    <property type="nucleotide sequence ID" value="NZ_CP147244.1"/>
</dbReference>
<reference evidence="2 3" key="2">
    <citation type="submission" date="2024-03" db="EMBL/GenBank/DDBJ databases">
        <title>The Genome Sequence of Enterococcus sp. DIV0205d.</title>
        <authorList>
            <consortium name="The Broad Institute Genomics Platform"/>
            <consortium name="The Broad Institute Microbial Omics Core"/>
            <consortium name="The Broad Institute Genomic Center for Infectious Diseases"/>
            <person name="Earl A."/>
            <person name="Manson A."/>
            <person name="Gilmore M."/>
            <person name="Schwartman J."/>
            <person name="Shea T."/>
            <person name="Abouelleil A."/>
            <person name="Cao P."/>
            <person name="Chapman S."/>
            <person name="Cusick C."/>
            <person name="Young S."/>
            <person name="Neafsey D."/>
            <person name="Nusbaum C."/>
            <person name="Birren B."/>
        </authorList>
    </citation>
    <scope>NUCLEOTIDE SEQUENCE [LARGE SCALE GENOMIC DNA]</scope>
    <source>
        <strain evidence="2 3">7F3_DIV0205</strain>
    </source>
</reference>
<proteinExistence type="predicted"/>
<protein>
    <submittedName>
        <fullName evidence="2">Uncharacterized protein</fullName>
    </submittedName>
</protein>
<evidence type="ECO:0000313" key="3">
    <source>
        <dbReference type="Proteomes" id="UP000194948"/>
    </source>
</evidence>
<sequence>MKKKWILAILLGMIVIIILLGGKKYMDKKAVEKSYQDGIELIQNYVTDYLVKNYEGIEKIEWQGIGVEWRSSPVFGASILGNYVNSNVHVYISKDSYFTMEFRLSDETEYDDDLKKYVLYEYDGISVLNPSNIDISVATGIHNAIYAYSDDPDVKNLKVNEKEKRAFERIKKASPGSTNAEIIYNLEIHKLTY</sequence>
<dbReference type="EMBL" id="CP147244">
    <property type="protein sequence ID" value="WYK00026.1"/>
    <property type="molecule type" value="Genomic_DNA"/>
</dbReference>
<keyword evidence="3" id="KW-1185">Reference proteome</keyword>
<gene>
    <name evidence="2" type="ORF">A5821_001120</name>
</gene>
<keyword evidence="1" id="KW-0812">Transmembrane</keyword>
<dbReference type="AlphaFoldDB" id="A0AAQ3Y7C5"/>
<keyword evidence="1" id="KW-0472">Membrane</keyword>
<feature type="transmembrane region" description="Helical" evidence="1">
    <location>
        <begin position="6"/>
        <end position="22"/>
    </location>
</feature>
<dbReference type="Proteomes" id="UP000194948">
    <property type="component" value="Chromosome"/>
</dbReference>
<evidence type="ECO:0000313" key="2">
    <source>
        <dbReference type="EMBL" id="WYK00026.1"/>
    </source>
</evidence>
<accession>A0AAQ3Y7C5</accession>
<keyword evidence="1" id="KW-1133">Transmembrane helix</keyword>
<name>A0AAQ3Y7C5_9ENTE</name>